<reference evidence="1" key="1">
    <citation type="submission" date="2022-07" db="EMBL/GenBank/DDBJ databases">
        <title>Phylogenomic reconstructions and comparative analyses of Kickxellomycotina fungi.</title>
        <authorList>
            <person name="Reynolds N.K."/>
            <person name="Stajich J.E."/>
            <person name="Barry K."/>
            <person name="Grigoriev I.V."/>
            <person name="Crous P."/>
            <person name="Smith M.E."/>
        </authorList>
    </citation>
    <scope>NUCLEOTIDE SEQUENCE</scope>
    <source>
        <strain evidence="1">IMI 214461</strain>
    </source>
</reference>
<gene>
    <name evidence="1" type="ORF">H4R26_005205</name>
</gene>
<dbReference type="Proteomes" id="UP001150907">
    <property type="component" value="Unassembled WGS sequence"/>
</dbReference>
<comment type="caution">
    <text evidence="1">The sequence shown here is derived from an EMBL/GenBank/DDBJ whole genome shotgun (WGS) entry which is preliminary data.</text>
</comment>
<proteinExistence type="predicted"/>
<keyword evidence="2" id="KW-1185">Reference proteome</keyword>
<evidence type="ECO:0000313" key="1">
    <source>
        <dbReference type="EMBL" id="KAJ1999084.1"/>
    </source>
</evidence>
<sequence>MPAVDTDRFCVGDWSKAACPDNLLLRTADSRLPAVTRVAGDLRRNQSMGTLRPVRTS</sequence>
<accession>A0A9W8ECT8</accession>
<dbReference type="EMBL" id="JANBQF010000792">
    <property type="protein sequence ID" value="KAJ1999084.1"/>
    <property type="molecule type" value="Genomic_DNA"/>
</dbReference>
<dbReference type="OrthoDB" id="410307at2759"/>
<name>A0A9W8ECT8_9FUNG</name>
<protein>
    <submittedName>
        <fullName evidence="1">Uncharacterized protein</fullName>
    </submittedName>
</protein>
<feature type="non-terminal residue" evidence="1">
    <location>
        <position position="57"/>
    </location>
</feature>
<evidence type="ECO:0000313" key="2">
    <source>
        <dbReference type="Proteomes" id="UP001150907"/>
    </source>
</evidence>
<dbReference type="AlphaFoldDB" id="A0A9W8ECT8"/>
<organism evidence="1 2">
    <name type="scientific">Coemansia thaxteri</name>
    <dbReference type="NCBI Taxonomy" id="2663907"/>
    <lineage>
        <taxon>Eukaryota</taxon>
        <taxon>Fungi</taxon>
        <taxon>Fungi incertae sedis</taxon>
        <taxon>Zoopagomycota</taxon>
        <taxon>Kickxellomycotina</taxon>
        <taxon>Kickxellomycetes</taxon>
        <taxon>Kickxellales</taxon>
        <taxon>Kickxellaceae</taxon>
        <taxon>Coemansia</taxon>
    </lineage>
</organism>